<evidence type="ECO:0008006" key="3">
    <source>
        <dbReference type="Google" id="ProtNLM"/>
    </source>
</evidence>
<dbReference type="Proteomes" id="UP000316988">
    <property type="component" value="Unassembled WGS sequence"/>
</dbReference>
<evidence type="ECO:0000313" key="2">
    <source>
        <dbReference type="Proteomes" id="UP000316988"/>
    </source>
</evidence>
<reference evidence="1 2" key="1">
    <citation type="submission" date="2019-07" db="EMBL/GenBank/DDBJ databases">
        <authorList>
            <person name="Zhao L.H."/>
        </authorList>
    </citation>
    <scope>NUCLEOTIDE SEQUENCE [LARGE SCALE GENOMIC DNA]</scope>
    <source>
        <strain evidence="1 2">Co35</strain>
    </source>
</reference>
<keyword evidence="2" id="KW-1185">Reference proteome</keyword>
<gene>
    <name evidence="1" type="ORF">FNM00_01890</name>
</gene>
<name>A0A554SQ32_9ACTN</name>
<dbReference type="EMBL" id="VLNT01000001">
    <property type="protein sequence ID" value="TSD68369.1"/>
    <property type="molecule type" value="Genomic_DNA"/>
</dbReference>
<accession>A0A554SQ32</accession>
<protein>
    <recommendedName>
        <fullName evidence="3">Asp23/Gls24 family envelope stress response protein</fullName>
    </recommendedName>
</protein>
<dbReference type="RefSeq" id="WP_143911317.1">
    <property type="nucleotide sequence ID" value="NZ_VLNT01000001.1"/>
</dbReference>
<proteinExistence type="predicted"/>
<sequence length="152" mass="16696">MNPGDQTSAAIRAAREEPTPEGWFTLSDDIMRRVRRIVRPSAPMIAFSADGSPAHGPRFSRVLVAGRVLIAVLRRHMERSALRPEGVELEVVDDRLVAVILTITGRYGDELLETADRARQETLSCVKEMLGDDPDFTASSIEVVVSDIVEPG</sequence>
<organism evidence="1 2">
    <name type="scientific">Aeromicrobium piscarium</name>
    <dbReference type="NCBI Taxonomy" id="2590901"/>
    <lineage>
        <taxon>Bacteria</taxon>
        <taxon>Bacillati</taxon>
        <taxon>Actinomycetota</taxon>
        <taxon>Actinomycetes</taxon>
        <taxon>Propionibacteriales</taxon>
        <taxon>Nocardioidaceae</taxon>
        <taxon>Aeromicrobium</taxon>
    </lineage>
</organism>
<dbReference type="AlphaFoldDB" id="A0A554SQ32"/>
<evidence type="ECO:0000313" key="1">
    <source>
        <dbReference type="EMBL" id="TSD68369.1"/>
    </source>
</evidence>
<dbReference type="OrthoDB" id="9858353at2"/>
<comment type="caution">
    <text evidence="1">The sequence shown here is derived from an EMBL/GenBank/DDBJ whole genome shotgun (WGS) entry which is preliminary data.</text>
</comment>